<keyword evidence="2" id="KW-1185">Reference proteome</keyword>
<proteinExistence type="predicted"/>
<evidence type="ECO:0000313" key="2">
    <source>
        <dbReference type="Proteomes" id="UP001303902"/>
    </source>
</evidence>
<dbReference type="EMBL" id="CP129118">
    <property type="protein sequence ID" value="WOV86959.1"/>
    <property type="molecule type" value="Genomic_DNA"/>
</dbReference>
<dbReference type="Proteomes" id="UP001303902">
    <property type="component" value="Chromosome"/>
</dbReference>
<evidence type="ECO:0000313" key="1">
    <source>
        <dbReference type="EMBL" id="WOV86959.1"/>
    </source>
</evidence>
<protein>
    <submittedName>
        <fullName evidence="1">Uncharacterized protein</fullName>
    </submittedName>
</protein>
<organism evidence="1 2">
    <name type="scientific">Sporosarcina oncorhynchi</name>
    <dbReference type="NCBI Taxonomy" id="3056444"/>
    <lineage>
        <taxon>Bacteria</taxon>
        <taxon>Bacillati</taxon>
        <taxon>Bacillota</taxon>
        <taxon>Bacilli</taxon>
        <taxon>Bacillales</taxon>
        <taxon>Caryophanaceae</taxon>
        <taxon>Sporosarcina</taxon>
    </lineage>
</organism>
<reference evidence="1 2" key="1">
    <citation type="submission" date="2023-06" db="EMBL/GenBank/DDBJ databases">
        <title>Sporosarcina sp. nov., isolated from Korean tranditional fermented seafood 'Jeotgal'.</title>
        <authorList>
            <person name="Yang A.I."/>
            <person name="Shin N.-R."/>
        </authorList>
    </citation>
    <scope>NUCLEOTIDE SEQUENCE [LARGE SCALE GENOMIC DNA]</scope>
    <source>
        <strain evidence="1 2">T2O-4</strain>
    </source>
</reference>
<gene>
    <name evidence="1" type="ORF">QWT69_13935</name>
</gene>
<sequence length="278" mass="31988">MSKDRKEDIQGAGKGLVLDTILNVGSETAAEIAKESFTSLISGILVDTTSSLIPGVAGAVHGYKRVRFERNITAFTEQVFSNIDVILVNLESKTREQKEQIDQLFNIVLDYVIDEQQEDKIQYMVNGFLNLTDHEQVSDDFVLTYYDVLKELRMVDISVLSLMFNSRYVLGNHSTESFRDVMERHGLSYEQYQSVRGNLKRIGLLVTKTDLNVTDDLEEIVKRFKELYDYLDKVTDPKYKRTLPKLKLPKLKSKENLELSKFGSEFVRFFINIEEESV</sequence>
<dbReference type="RefSeq" id="WP_317966599.1">
    <property type="nucleotide sequence ID" value="NZ_CP129118.1"/>
</dbReference>
<accession>A0ABZ0L6G7</accession>
<name>A0ABZ0L6G7_9BACL</name>